<dbReference type="PROSITE" id="PS51910">
    <property type="entry name" value="GH18_2"/>
    <property type="match status" value="1"/>
</dbReference>
<evidence type="ECO:0000313" key="7">
    <source>
        <dbReference type="Proteomes" id="UP000694888"/>
    </source>
</evidence>
<evidence type="ECO:0000313" key="8">
    <source>
        <dbReference type="RefSeq" id="XP_012938466.1"/>
    </source>
</evidence>
<dbReference type="InterPro" id="IPR001223">
    <property type="entry name" value="Glyco_hydro18_cat"/>
</dbReference>
<dbReference type="SMART" id="SM00636">
    <property type="entry name" value="Glyco_18"/>
    <property type="match status" value="1"/>
</dbReference>
<keyword evidence="1 3" id="KW-0378">Hydrolase</keyword>
<keyword evidence="2 3" id="KW-0326">Glycosidase</keyword>
<feature type="domain" description="GH18" evidence="6">
    <location>
        <begin position="110"/>
        <end position="485"/>
    </location>
</feature>
<evidence type="ECO:0000256" key="4">
    <source>
        <dbReference type="RuleBase" id="RU004453"/>
    </source>
</evidence>
<dbReference type="Pfam" id="PF00704">
    <property type="entry name" value="Glyco_hydro_18"/>
    <property type="match status" value="1"/>
</dbReference>
<keyword evidence="7" id="KW-1185">Reference proteome</keyword>
<dbReference type="PANTHER" id="PTHR11177:SF317">
    <property type="entry name" value="CHITINASE 12-RELATED"/>
    <property type="match status" value="1"/>
</dbReference>
<organism evidence="7 8">
    <name type="scientific">Aplysia californica</name>
    <name type="common">California sea hare</name>
    <dbReference type="NCBI Taxonomy" id="6500"/>
    <lineage>
        <taxon>Eukaryota</taxon>
        <taxon>Metazoa</taxon>
        <taxon>Spiralia</taxon>
        <taxon>Lophotrochozoa</taxon>
        <taxon>Mollusca</taxon>
        <taxon>Gastropoda</taxon>
        <taxon>Heterobranchia</taxon>
        <taxon>Euthyneura</taxon>
        <taxon>Tectipleura</taxon>
        <taxon>Aplysiida</taxon>
        <taxon>Aplysioidea</taxon>
        <taxon>Aplysiidae</taxon>
        <taxon>Aplysia</taxon>
    </lineage>
</organism>
<reference evidence="8" key="1">
    <citation type="submission" date="2025-08" db="UniProtKB">
        <authorList>
            <consortium name="RefSeq"/>
        </authorList>
    </citation>
    <scope>IDENTIFICATION</scope>
</reference>
<dbReference type="Gene3D" id="3.10.50.10">
    <property type="match status" value="1"/>
</dbReference>
<evidence type="ECO:0000259" key="6">
    <source>
        <dbReference type="PROSITE" id="PS51910"/>
    </source>
</evidence>
<dbReference type="GeneID" id="101859411"/>
<dbReference type="SUPFAM" id="SSF54556">
    <property type="entry name" value="Chitinase insertion domain"/>
    <property type="match status" value="1"/>
</dbReference>
<feature type="compositionally biased region" description="Gly residues" evidence="5">
    <location>
        <begin position="1"/>
        <end position="89"/>
    </location>
</feature>
<evidence type="ECO:0000256" key="5">
    <source>
        <dbReference type="SAM" id="MobiDB-lite"/>
    </source>
</evidence>
<dbReference type="Proteomes" id="UP000694888">
    <property type="component" value="Unplaced"/>
</dbReference>
<evidence type="ECO:0000256" key="2">
    <source>
        <dbReference type="ARBA" id="ARBA00023295"/>
    </source>
</evidence>
<dbReference type="InterPro" id="IPR017853">
    <property type="entry name" value="GH"/>
</dbReference>
<dbReference type="CDD" id="cd02872">
    <property type="entry name" value="GH18_chitolectin_chitotriosidase"/>
    <property type="match status" value="1"/>
</dbReference>
<protein>
    <submittedName>
        <fullName evidence="8">Chitotriosidase-1</fullName>
    </submittedName>
</protein>
<comment type="similarity">
    <text evidence="4">Belongs to the glycosyl hydrolase 18 family.</text>
</comment>
<sequence>GGGTTGSGGSGGGGTTGSGGSDGSGSGSGGGGSTGTGNGGGGSTGSGGNNDGGTTNGGGDNTGGGGGSTTGGGSGNNGGGTTGGGGSTGGTAKIPGVPIFSPRAPNDTCKRVVCYYTNWAQYRPGIGQYFPENINASHCTHIVYAFAKLDSQNRLMPYEWNDDSTEWKKGMYERMMKLKVENPNLKILLAVGGWTMSSPPFARMVATPQTRQTFISTSITFLRDRSFDGLDLDWEYPGDRGSPPEDKGRFSLLLKETLDAYKEEAALTGKPRLLLTAAVAAGKTAVDKAYEIPELAKYLDFLNLMSYDLHGAWERSTGHNSPLHKGSHEWGLSAQLNVEWAVNYWINGGYPADRLVVGVPFYGRSFTLSGSNSGLGASARGAGTAGKYTREAGFLAFYEICEYLKDQASVVTRVDEMGVPYVVKGNQWVGYDDTTSLARKVNYILDNKLGGVMLWSLAMDDFSNSSCGLGNYPLLTTILRTCGVNA</sequence>
<evidence type="ECO:0000256" key="3">
    <source>
        <dbReference type="RuleBase" id="RU000489"/>
    </source>
</evidence>
<dbReference type="InterPro" id="IPR050314">
    <property type="entry name" value="Glycosyl_Hydrlase_18"/>
</dbReference>
<dbReference type="InterPro" id="IPR011583">
    <property type="entry name" value="Chitinase_II/V-like_cat"/>
</dbReference>
<dbReference type="SUPFAM" id="SSF51445">
    <property type="entry name" value="(Trans)glycosidases"/>
    <property type="match status" value="1"/>
</dbReference>
<gene>
    <name evidence="8" type="primary">LOC101859411</name>
</gene>
<dbReference type="InterPro" id="IPR001579">
    <property type="entry name" value="Glyco_hydro_18_chit_AS"/>
</dbReference>
<dbReference type="PANTHER" id="PTHR11177">
    <property type="entry name" value="CHITINASE"/>
    <property type="match status" value="1"/>
</dbReference>
<name>A0ABM1A0Q9_APLCA</name>
<feature type="non-terminal residue" evidence="8">
    <location>
        <position position="1"/>
    </location>
</feature>
<dbReference type="InterPro" id="IPR029070">
    <property type="entry name" value="Chitinase_insertion_sf"/>
</dbReference>
<feature type="region of interest" description="Disordered" evidence="5">
    <location>
        <begin position="1"/>
        <end position="102"/>
    </location>
</feature>
<dbReference type="PROSITE" id="PS01095">
    <property type="entry name" value="GH18_1"/>
    <property type="match status" value="1"/>
</dbReference>
<accession>A0ABM1A0Q9</accession>
<evidence type="ECO:0000256" key="1">
    <source>
        <dbReference type="ARBA" id="ARBA00022801"/>
    </source>
</evidence>
<dbReference type="RefSeq" id="XP_012938466.1">
    <property type="nucleotide sequence ID" value="XM_013083012.1"/>
</dbReference>
<proteinExistence type="inferred from homology"/>
<dbReference type="Gene3D" id="3.20.20.80">
    <property type="entry name" value="Glycosidases"/>
    <property type="match status" value="1"/>
</dbReference>